<reference evidence="1 2" key="1">
    <citation type="submission" date="2019-02" db="EMBL/GenBank/DDBJ databases">
        <title>Deep-cultivation of Planctomycetes and their phenomic and genomic characterization uncovers novel biology.</title>
        <authorList>
            <person name="Wiegand S."/>
            <person name="Jogler M."/>
            <person name="Boedeker C."/>
            <person name="Pinto D."/>
            <person name="Vollmers J."/>
            <person name="Rivas-Marin E."/>
            <person name="Kohn T."/>
            <person name="Peeters S.H."/>
            <person name="Heuer A."/>
            <person name="Rast P."/>
            <person name="Oberbeckmann S."/>
            <person name="Bunk B."/>
            <person name="Jeske O."/>
            <person name="Meyerdierks A."/>
            <person name="Storesund J.E."/>
            <person name="Kallscheuer N."/>
            <person name="Luecker S."/>
            <person name="Lage O.M."/>
            <person name="Pohl T."/>
            <person name="Merkel B.J."/>
            <person name="Hornburger P."/>
            <person name="Mueller R.-W."/>
            <person name="Bruemmer F."/>
            <person name="Labrenz M."/>
            <person name="Spormann A.M."/>
            <person name="Op den Camp H."/>
            <person name="Overmann J."/>
            <person name="Amann R."/>
            <person name="Jetten M.S.M."/>
            <person name="Mascher T."/>
            <person name="Medema M.H."/>
            <person name="Devos D.P."/>
            <person name="Kaster A.-K."/>
            <person name="Ovreas L."/>
            <person name="Rohde M."/>
            <person name="Galperin M.Y."/>
            <person name="Jogler C."/>
        </authorList>
    </citation>
    <scope>NUCLEOTIDE SEQUENCE [LARGE SCALE GENOMIC DNA]</scope>
    <source>
        <strain evidence="1 2">Pla110</strain>
    </source>
</reference>
<keyword evidence="2" id="KW-1185">Reference proteome</keyword>
<evidence type="ECO:0000313" key="2">
    <source>
        <dbReference type="Proteomes" id="UP000317178"/>
    </source>
</evidence>
<protein>
    <recommendedName>
        <fullName evidence="3">DUF4279 domain-containing protein</fullName>
    </recommendedName>
</protein>
<dbReference type="RefSeq" id="WP_144993986.1">
    <property type="nucleotide sequence ID" value="NZ_CP036281.1"/>
</dbReference>
<evidence type="ECO:0000313" key="1">
    <source>
        <dbReference type="EMBL" id="QDU79408.1"/>
    </source>
</evidence>
<sequence>MPHSTDYITTDLDLYSPQSFHSLRRELERQCLLLHYHEHEERESFAVVECILEEESPTAEQEITQLLDVIVKLNSNARKEWNNCSKRVLNLGFRTGDNSRFHAYKCDISESLVRQAAVLGCSIEITIYSNYENDKNAH</sequence>
<organism evidence="1 2">
    <name type="scientific">Polystyrenella longa</name>
    <dbReference type="NCBI Taxonomy" id="2528007"/>
    <lineage>
        <taxon>Bacteria</taxon>
        <taxon>Pseudomonadati</taxon>
        <taxon>Planctomycetota</taxon>
        <taxon>Planctomycetia</taxon>
        <taxon>Planctomycetales</taxon>
        <taxon>Planctomycetaceae</taxon>
        <taxon>Polystyrenella</taxon>
    </lineage>
</organism>
<dbReference type="Proteomes" id="UP000317178">
    <property type="component" value="Chromosome"/>
</dbReference>
<name>A0A518CJJ6_9PLAN</name>
<proteinExistence type="predicted"/>
<gene>
    <name evidence="1" type="ORF">Pla110_11180</name>
</gene>
<dbReference type="AlphaFoldDB" id="A0A518CJJ6"/>
<evidence type="ECO:0008006" key="3">
    <source>
        <dbReference type="Google" id="ProtNLM"/>
    </source>
</evidence>
<accession>A0A518CJJ6</accession>
<dbReference type="KEGG" id="plon:Pla110_11180"/>
<dbReference type="OrthoDB" id="281083at2"/>
<dbReference type="EMBL" id="CP036281">
    <property type="protein sequence ID" value="QDU79408.1"/>
    <property type="molecule type" value="Genomic_DNA"/>
</dbReference>